<name>A0A3N6LY95_NATCH</name>
<evidence type="ECO:0000313" key="1">
    <source>
        <dbReference type="EMBL" id="RQG95778.1"/>
    </source>
</evidence>
<accession>A0A3N6LY95</accession>
<dbReference type="EMBL" id="REGA01000004">
    <property type="protein sequence ID" value="RQG95778.1"/>
    <property type="molecule type" value="Genomic_DNA"/>
</dbReference>
<dbReference type="AlphaFoldDB" id="A0A3N6LY95"/>
<dbReference type="Proteomes" id="UP000282323">
    <property type="component" value="Unassembled WGS sequence"/>
</dbReference>
<keyword evidence="2" id="KW-1185">Reference proteome</keyword>
<gene>
    <name evidence="1" type="ORF">EA473_06200</name>
</gene>
<comment type="caution">
    <text evidence="1">The sequence shown here is derived from an EMBL/GenBank/DDBJ whole genome shotgun (WGS) entry which is preliminary data.</text>
</comment>
<protein>
    <submittedName>
        <fullName evidence="1">Uncharacterized protein</fullName>
    </submittedName>
</protein>
<organism evidence="1 2">
    <name type="scientific">Natrarchaeobius chitinivorans</name>
    <dbReference type="NCBI Taxonomy" id="1679083"/>
    <lineage>
        <taxon>Archaea</taxon>
        <taxon>Methanobacteriati</taxon>
        <taxon>Methanobacteriota</taxon>
        <taxon>Stenosarchaea group</taxon>
        <taxon>Halobacteria</taxon>
        <taxon>Halobacteriales</taxon>
        <taxon>Natrialbaceae</taxon>
        <taxon>Natrarchaeobius</taxon>
    </lineage>
</organism>
<sequence>MRAGRIVSAIAIDALENRTIEALYDLEPLILGHRITGDSARRYFFLRDGDLGQTEMRVGGD</sequence>
<proteinExistence type="predicted"/>
<evidence type="ECO:0000313" key="2">
    <source>
        <dbReference type="Proteomes" id="UP000282323"/>
    </source>
</evidence>
<reference evidence="1 2" key="1">
    <citation type="submission" date="2018-10" db="EMBL/GenBank/DDBJ databases">
        <title>Natrarchaeobius chitinivorans gen. nov., sp. nov., and Natrarchaeobius haloalkaliphilus sp. nov., alkaliphilic, chitin-utilizing haloarchaea from hypersaline alkaline lakes.</title>
        <authorList>
            <person name="Sorokin D.Y."/>
            <person name="Elcheninov A.G."/>
            <person name="Kostrikina N.A."/>
            <person name="Bale N.J."/>
            <person name="Sinninghe Damste J.S."/>
            <person name="Khijniak T.V."/>
            <person name="Kublanov I.V."/>
            <person name="Toshchakov S.V."/>
        </authorList>
    </citation>
    <scope>NUCLEOTIDE SEQUENCE [LARGE SCALE GENOMIC DNA]</scope>
    <source>
        <strain evidence="1 2">AArcht4T</strain>
    </source>
</reference>